<keyword evidence="2" id="KW-0547">Nucleotide-binding</keyword>
<dbReference type="PANTHER" id="PTHR42788:SF13">
    <property type="entry name" value="ALIPHATIC SULFONATES IMPORT ATP-BINDING PROTEIN SSUB"/>
    <property type="match status" value="1"/>
</dbReference>
<dbReference type="InterPro" id="IPR003593">
    <property type="entry name" value="AAA+_ATPase"/>
</dbReference>
<dbReference type="RefSeq" id="WP_091710317.1">
    <property type="nucleotide sequence ID" value="NZ_FNCA01000006.1"/>
</dbReference>
<dbReference type="Proteomes" id="UP000199259">
    <property type="component" value="Unassembled WGS sequence"/>
</dbReference>
<dbReference type="SUPFAM" id="SSF52540">
    <property type="entry name" value="P-loop containing nucleoside triphosphate hydrolases"/>
    <property type="match status" value="1"/>
</dbReference>
<dbReference type="Gene3D" id="3.40.50.300">
    <property type="entry name" value="P-loop containing nucleotide triphosphate hydrolases"/>
    <property type="match status" value="1"/>
</dbReference>
<dbReference type="PROSITE" id="PS50893">
    <property type="entry name" value="ABC_TRANSPORTER_2"/>
    <property type="match status" value="1"/>
</dbReference>
<dbReference type="EMBL" id="FNCA01000006">
    <property type="protein sequence ID" value="SDG04581.1"/>
    <property type="molecule type" value="Genomic_DNA"/>
</dbReference>
<keyword evidence="1" id="KW-0813">Transport</keyword>
<keyword evidence="3 5" id="KW-0067">ATP-binding</keyword>
<dbReference type="GO" id="GO:0016887">
    <property type="term" value="F:ATP hydrolysis activity"/>
    <property type="evidence" value="ECO:0007669"/>
    <property type="project" value="InterPro"/>
</dbReference>
<evidence type="ECO:0000256" key="2">
    <source>
        <dbReference type="ARBA" id="ARBA00022741"/>
    </source>
</evidence>
<proteinExistence type="predicted"/>
<dbReference type="CDD" id="cd03293">
    <property type="entry name" value="ABC_NrtD_SsuB_transporters"/>
    <property type="match status" value="1"/>
</dbReference>
<dbReference type="PROSITE" id="PS00211">
    <property type="entry name" value="ABC_TRANSPORTER_1"/>
    <property type="match status" value="1"/>
</dbReference>
<dbReference type="SMART" id="SM00382">
    <property type="entry name" value="AAA"/>
    <property type="match status" value="1"/>
</dbReference>
<dbReference type="InterPro" id="IPR017871">
    <property type="entry name" value="ABC_transporter-like_CS"/>
</dbReference>
<dbReference type="Pfam" id="PF00005">
    <property type="entry name" value="ABC_tran"/>
    <property type="match status" value="1"/>
</dbReference>
<feature type="domain" description="ABC transporter" evidence="4">
    <location>
        <begin position="6"/>
        <end position="239"/>
    </location>
</feature>
<name>A0A7Z7AXL2_9EURY</name>
<keyword evidence="6" id="KW-1185">Reference proteome</keyword>
<comment type="caution">
    <text evidence="5">The sequence shown here is derived from an EMBL/GenBank/DDBJ whole genome shotgun (WGS) entry which is preliminary data.</text>
</comment>
<dbReference type="OrthoDB" id="18368at2157"/>
<dbReference type="InterPro" id="IPR027417">
    <property type="entry name" value="P-loop_NTPase"/>
</dbReference>
<dbReference type="AlphaFoldDB" id="A0A7Z7AXL2"/>
<gene>
    <name evidence="5" type="ORF">SAMN04488589_2023</name>
</gene>
<dbReference type="InterPro" id="IPR003439">
    <property type="entry name" value="ABC_transporter-like_ATP-bd"/>
</dbReference>
<evidence type="ECO:0000256" key="3">
    <source>
        <dbReference type="ARBA" id="ARBA00022840"/>
    </source>
</evidence>
<dbReference type="GO" id="GO:0005524">
    <property type="term" value="F:ATP binding"/>
    <property type="evidence" value="ECO:0007669"/>
    <property type="project" value="UniProtKB-KW"/>
</dbReference>
<evidence type="ECO:0000256" key="1">
    <source>
        <dbReference type="ARBA" id="ARBA00022448"/>
    </source>
</evidence>
<sequence length="254" mass="28444">MKRTDLSANNISKCFSEPGEDGLLYVLEDMDFEIKEGEFVTILGPSGCGKSTFLNILAGFETANQGHAVCCGEPVRGPSPERAVVFQSPVLFPWMDVKNNIMYGLKQTGKKKDDAQRITAEYIRAVGLDDFDNYYPSQLSGGMQQRVALARSLILDPKVLLMDEPFAALDAQTRYSMQQLLLQLWERNRQTIVFITHDVEEALLLSDRICIMGKRPGKIIEEIAVPFERPRPISLTGSGDFTQLKSHILSRLLV</sequence>
<evidence type="ECO:0000259" key="4">
    <source>
        <dbReference type="PROSITE" id="PS50893"/>
    </source>
</evidence>
<accession>A0A7Z7AXL2</accession>
<protein>
    <submittedName>
        <fullName evidence="5">NitT/TauT family transport system ATP-binding protein</fullName>
    </submittedName>
</protein>
<evidence type="ECO:0000313" key="5">
    <source>
        <dbReference type="EMBL" id="SDG04581.1"/>
    </source>
</evidence>
<dbReference type="InterPro" id="IPR050166">
    <property type="entry name" value="ABC_transporter_ATP-bind"/>
</dbReference>
<evidence type="ECO:0000313" key="6">
    <source>
        <dbReference type="Proteomes" id="UP000199259"/>
    </source>
</evidence>
<reference evidence="5 6" key="1">
    <citation type="submission" date="2016-10" db="EMBL/GenBank/DDBJ databases">
        <authorList>
            <person name="Varghese N."/>
            <person name="Submissions S."/>
        </authorList>
    </citation>
    <scope>NUCLEOTIDE SEQUENCE [LARGE SCALE GENOMIC DNA]</scope>
    <source>
        <strain evidence="5 6">PL 12/M</strain>
    </source>
</reference>
<organism evidence="5 6">
    <name type="scientific">Methanolobus vulcani</name>
    <dbReference type="NCBI Taxonomy" id="38026"/>
    <lineage>
        <taxon>Archaea</taxon>
        <taxon>Methanobacteriati</taxon>
        <taxon>Methanobacteriota</taxon>
        <taxon>Stenosarchaea group</taxon>
        <taxon>Methanomicrobia</taxon>
        <taxon>Methanosarcinales</taxon>
        <taxon>Methanosarcinaceae</taxon>
        <taxon>Methanolobus</taxon>
    </lineage>
</organism>
<dbReference type="PANTHER" id="PTHR42788">
    <property type="entry name" value="TAURINE IMPORT ATP-BINDING PROTEIN-RELATED"/>
    <property type="match status" value="1"/>
</dbReference>